<keyword evidence="2" id="KW-1185">Reference proteome</keyword>
<sequence length="66" mass="7769">MDEKHMIKSLKRAIRMAFAIEKVIKISNAIDDISDGIEEIEQSLGRNKYQRNENRHQHIEKSKIGY</sequence>
<protein>
    <submittedName>
        <fullName evidence="1">Uncharacterized protein</fullName>
    </submittedName>
</protein>
<name>A0A1M6GLZ8_9FIRM</name>
<dbReference type="Proteomes" id="UP000184442">
    <property type="component" value="Unassembled WGS sequence"/>
</dbReference>
<dbReference type="AlphaFoldDB" id="A0A1M6GLZ8"/>
<reference evidence="1 2" key="1">
    <citation type="submission" date="2016-11" db="EMBL/GenBank/DDBJ databases">
        <authorList>
            <person name="Jaros S."/>
            <person name="Januszkiewicz K."/>
            <person name="Wedrychowicz H."/>
        </authorList>
    </citation>
    <scope>NUCLEOTIDE SEQUENCE [LARGE SCALE GENOMIC DNA]</scope>
    <source>
        <strain evidence="1 2">DSM 19022</strain>
    </source>
</reference>
<evidence type="ECO:0000313" key="2">
    <source>
        <dbReference type="Proteomes" id="UP000184442"/>
    </source>
</evidence>
<accession>A0A1M6GLZ8</accession>
<evidence type="ECO:0000313" key="1">
    <source>
        <dbReference type="EMBL" id="SHJ10979.1"/>
    </source>
</evidence>
<dbReference type="RefSeq" id="WP_073026460.1">
    <property type="nucleotide sequence ID" value="NZ_FQZS01000016.1"/>
</dbReference>
<dbReference type="EMBL" id="FQZS01000016">
    <property type="protein sequence ID" value="SHJ10979.1"/>
    <property type="molecule type" value="Genomic_DNA"/>
</dbReference>
<organism evidence="1 2">
    <name type="scientific">Lutispora thermophila DSM 19022</name>
    <dbReference type="NCBI Taxonomy" id="1122184"/>
    <lineage>
        <taxon>Bacteria</taxon>
        <taxon>Bacillati</taxon>
        <taxon>Bacillota</taxon>
        <taxon>Clostridia</taxon>
        <taxon>Lutisporales</taxon>
        <taxon>Lutisporaceae</taxon>
        <taxon>Lutispora</taxon>
    </lineage>
</organism>
<gene>
    <name evidence="1" type="ORF">SAMN02745176_02422</name>
</gene>
<proteinExistence type="predicted"/>
<dbReference type="STRING" id="1122184.SAMN02745176_02422"/>